<organism evidence="2 3">
    <name type="scientific">Caldibacillus thermoamylovorans</name>
    <dbReference type="NCBI Taxonomy" id="35841"/>
    <lineage>
        <taxon>Bacteria</taxon>
        <taxon>Bacillati</taxon>
        <taxon>Bacillota</taxon>
        <taxon>Bacilli</taxon>
        <taxon>Bacillales</taxon>
        <taxon>Bacillaceae</taxon>
        <taxon>Caldibacillus</taxon>
    </lineage>
</organism>
<reference evidence="2 3" key="1">
    <citation type="submission" date="2014-07" db="EMBL/GenBank/DDBJ databases">
        <authorList>
            <person name="Wibberg Daniel"/>
        </authorList>
    </citation>
    <scope>NUCLEOTIDE SEQUENCE [LARGE SCALE GENOMIC DNA]</scope>
</reference>
<dbReference type="EMBL" id="CCRF01000037">
    <property type="protein sequence ID" value="CEE00896.1"/>
    <property type="molecule type" value="Genomic_DNA"/>
</dbReference>
<dbReference type="AlphaFoldDB" id="A0A090IS59"/>
<evidence type="ECO:0000259" key="1">
    <source>
        <dbReference type="PROSITE" id="PS50206"/>
    </source>
</evidence>
<sequence>MEILQWVLITLLALIIIRRFLPVKGITNISVEQVKEKFSDKGVQFIDVRTPREYKANHRPQFINIPLSELPRKLNKLDKNKEIVVICQSGMRSAKAAKILKKQGFQKIYNVKGGMSAWH</sequence>
<dbReference type="SUPFAM" id="SSF52821">
    <property type="entry name" value="Rhodanese/Cell cycle control phosphatase"/>
    <property type="match status" value="1"/>
</dbReference>
<dbReference type="InterPro" id="IPR050229">
    <property type="entry name" value="GlpE_sulfurtransferase"/>
</dbReference>
<keyword evidence="3" id="KW-1185">Reference proteome</keyword>
<accession>A0A090IS59</accession>
<dbReference type="InterPro" id="IPR036873">
    <property type="entry name" value="Rhodanese-like_dom_sf"/>
</dbReference>
<dbReference type="PANTHER" id="PTHR43031">
    <property type="entry name" value="FAD-DEPENDENT OXIDOREDUCTASE"/>
    <property type="match status" value="1"/>
</dbReference>
<evidence type="ECO:0000313" key="3">
    <source>
        <dbReference type="Proteomes" id="UP000040576"/>
    </source>
</evidence>
<feature type="domain" description="Rhodanese" evidence="1">
    <location>
        <begin position="39"/>
        <end position="119"/>
    </location>
</feature>
<name>A0A090IS59_9BACI</name>
<dbReference type="InterPro" id="IPR001763">
    <property type="entry name" value="Rhodanese-like_dom"/>
</dbReference>
<dbReference type="FunFam" id="3.40.250.10:FF:000049">
    <property type="entry name" value="Phage shock protein E"/>
    <property type="match status" value="1"/>
</dbReference>
<gene>
    <name evidence="2" type="ORF">BT1A1_1064</name>
</gene>
<protein>
    <recommendedName>
        <fullName evidence="1">Rhodanese domain-containing protein</fullName>
    </recommendedName>
</protein>
<dbReference type="Pfam" id="PF00581">
    <property type="entry name" value="Rhodanese"/>
    <property type="match status" value="1"/>
</dbReference>
<proteinExistence type="predicted"/>
<dbReference type="KEGG" id="bthv:CQJ30_05745"/>
<dbReference type="SMART" id="SM00450">
    <property type="entry name" value="RHOD"/>
    <property type="match status" value="1"/>
</dbReference>
<dbReference type="Gene3D" id="3.40.250.10">
    <property type="entry name" value="Rhodanese-like domain"/>
    <property type="match status" value="1"/>
</dbReference>
<dbReference type="RefSeq" id="WP_034768806.1">
    <property type="nucleotide sequence ID" value="NZ_CCRF01000037.1"/>
</dbReference>
<evidence type="ECO:0000313" key="2">
    <source>
        <dbReference type="EMBL" id="CEE00896.1"/>
    </source>
</evidence>
<dbReference type="PROSITE" id="PS50206">
    <property type="entry name" value="RHODANESE_3"/>
    <property type="match status" value="1"/>
</dbReference>
<dbReference type="PANTHER" id="PTHR43031:SF17">
    <property type="entry name" value="SULFURTRANSFERASE YTWF-RELATED"/>
    <property type="match status" value="1"/>
</dbReference>
<dbReference type="Proteomes" id="UP000040576">
    <property type="component" value="Unassembled WGS sequence"/>
</dbReference>
<dbReference type="CDD" id="cd00158">
    <property type="entry name" value="RHOD"/>
    <property type="match status" value="1"/>
</dbReference>